<name>A0A0K9NQY7_ZOSMR</name>
<organism evidence="1 2">
    <name type="scientific">Zostera marina</name>
    <name type="common">Eelgrass</name>
    <dbReference type="NCBI Taxonomy" id="29655"/>
    <lineage>
        <taxon>Eukaryota</taxon>
        <taxon>Viridiplantae</taxon>
        <taxon>Streptophyta</taxon>
        <taxon>Embryophyta</taxon>
        <taxon>Tracheophyta</taxon>
        <taxon>Spermatophyta</taxon>
        <taxon>Magnoliopsida</taxon>
        <taxon>Liliopsida</taxon>
        <taxon>Zosteraceae</taxon>
        <taxon>Zostera</taxon>
    </lineage>
</organism>
<gene>
    <name evidence="1" type="ORF">ZOSMA_77G00550</name>
</gene>
<evidence type="ECO:0000313" key="2">
    <source>
        <dbReference type="Proteomes" id="UP000036987"/>
    </source>
</evidence>
<protein>
    <submittedName>
        <fullName evidence="1">Uncharacterized protein</fullName>
    </submittedName>
</protein>
<evidence type="ECO:0000313" key="1">
    <source>
        <dbReference type="EMBL" id="KMZ58395.1"/>
    </source>
</evidence>
<reference evidence="2" key="1">
    <citation type="journal article" date="2016" name="Nature">
        <title>The genome of the seagrass Zostera marina reveals angiosperm adaptation to the sea.</title>
        <authorList>
            <person name="Olsen J.L."/>
            <person name="Rouze P."/>
            <person name="Verhelst B."/>
            <person name="Lin Y.-C."/>
            <person name="Bayer T."/>
            <person name="Collen J."/>
            <person name="Dattolo E."/>
            <person name="De Paoli E."/>
            <person name="Dittami S."/>
            <person name="Maumus F."/>
            <person name="Michel G."/>
            <person name="Kersting A."/>
            <person name="Lauritano C."/>
            <person name="Lohaus R."/>
            <person name="Toepel M."/>
            <person name="Tonon T."/>
            <person name="Vanneste K."/>
            <person name="Amirebrahimi M."/>
            <person name="Brakel J."/>
            <person name="Bostroem C."/>
            <person name="Chovatia M."/>
            <person name="Grimwood J."/>
            <person name="Jenkins J.W."/>
            <person name="Jueterbock A."/>
            <person name="Mraz A."/>
            <person name="Stam W.T."/>
            <person name="Tice H."/>
            <person name="Bornberg-Bauer E."/>
            <person name="Green P.J."/>
            <person name="Pearson G.A."/>
            <person name="Procaccini G."/>
            <person name="Duarte C.M."/>
            <person name="Schmutz J."/>
            <person name="Reusch T.B.H."/>
            <person name="Van de Peer Y."/>
        </authorList>
    </citation>
    <scope>NUCLEOTIDE SEQUENCE [LARGE SCALE GENOMIC DNA]</scope>
    <source>
        <strain evidence="2">cv. Finnish</strain>
    </source>
</reference>
<dbReference type="AlphaFoldDB" id="A0A0K9NQY7"/>
<sequence>MTPGEDPFLASKYDYIWVLWNQLSSFIATPPEQIFILQLPEKVVAVIVQKENDFIVCKQCMLLFVISVCYCS</sequence>
<dbReference type="EMBL" id="LFYR01001945">
    <property type="protein sequence ID" value="KMZ58395.1"/>
    <property type="molecule type" value="Genomic_DNA"/>
</dbReference>
<accession>A0A0K9NQY7</accession>
<comment type="caution">
    <text evidence="1">The sequence shown here is derived from an EMBL/GenBank/DDBJ whole genome shotgun (WGS) entry which is preliminary data.</text>
</comment>
<proteinExistence type="predicted"/>
<dbReference type="Proteomes" id="UP000036987">
    <property type="component" value="Unassembled WGS sequence"/>
</dbReference>
<keyword evidence="2" id="KW-1185">Reference proteome</keyword>